<keyword evidence="5" id="KW-0539">Nucleus</keyword>
<name>A0A3T0I8E7_SIRGR</name>
<evidence type="ECO:0000313" key="8">
    <source>
        <dbReference type="EMBL" id="AZU90768.1"/>
    </source>
</evidence>
<dbReference type="AlphaFoldDB" id="A0A3T0I8E7"/>
<keyword evidence="4" id="KW-0804">Transcription</keyword>
<dbReference type="Pfam" id="PF03106">
    <property type="entry name" value="WRKY"/>
    <property type="match status" value="1"/>
</dbReference>
<dbReference type="InterPro" id="IPR036576">
    <property type="entry name" value="WRKY_dom_sf"/>
</dbReference>
<feature type="compositionally biased region" description="Basic and acidic residues" evidence="6">
    <location>
        <begin position="55"/>
        <end position="75"/>
    </location>
</feature>
<keyword evidence="2" id="KW-0805">Transcription regulation</keyword>
<dbReference type="FunFam" id="2.20.25.80:FF:000002">
    <property type="entry name" value="probable WRKY transcription factor 31"/>
    <property type="match status" value="1"/>
</dbReference>
<dbReference type="PANTHER" id="PTHR31429">
    <property type="entry name" value="WRKY TRANSCRIPTION FACTOR 36-RELATED"/>
    <property type="match status" value="1"/>
</dbReference>
<evidence type="ECO:0000256" key="6">
    <source>
        <dbReference type="SAM" id="MobiDB-lite"/>
    </source>
</evidence>
<organism evidence="8">
    <name type="scientific">Siraitia grosvenorii</name>
    <name type="common">Monk's fruit</name>
    <name type="synonym">Momordica grosvenorii</name>
    <dbReference type="NCBI Taxonomy" id="190515"/>
    <lineage>
        <taxon>Eukaryota</taxon>
        <taxon>Viridiplantae</taxon>
        <taxon>Streptophyta</taxon>
        <taxon>Embryophyta</taxon>
        <taxon>Tracheophyta</taxon>
        <taxon>Spermatophyta</taxon>
        <taxon>Magnoliopsida</taxon>
        <taxon>eudicotyledons</taxon>
        <taxon>Gunneridae</taxon>
        <taxon>Pentapetalae</taxon>
        <taxon>rosids</taxon>
        <taxon>fabids</taxon>
        <taxon>Cucurbitales</taxon>
        <taxon>Cucurbitaceae</taxon>
        <taxon>Siraitieae</taxon>
        <taxon>Siraitia</taxon>
    </lineage>
</organism>
<feature type="compositionally biased region" description="Low complexity" evidence="6">
    <location>
        <begin position="324"/>
        <end position="336"/>
    </location>
</feature>
<dbReference type="PANTHER" id="PTHR31429:SF86">
    <property type="entry name" value="WRKY TRANSCRIPTION FACTOR 61-RELATED"/>
    <property type="match status" value="1"/>
</dbReference>
<feature type="compositionally biased region" description="Basic and acidic residues" evidence="6">
    <location>
        <begin position="173"/>
        <end position="185"/>
    </location>
</feature>
<comment type="subcellular location">
    <subcellularLocation>
        <location evidence="1">Nucleus</location>
    </subcellularLocation>
</comment>
<feature type="compositionally biased region" description="Polar residues" evidence="6">
    <location>
        <begin position="545"/>
        <end position="556"/>
    </location>
</feature>
<feature type="compositionally biased region" description="Polar residues" evidence="6">
    <location>
        <begin position="137"/>
        <end position="146"/>
    </location>
</feature>
<feature type="compositionally biased region" description="Polar residues" evidence="6">
    <location>
        <begin position="112"/>
        <end position="121"/>
    </location>
</feature>
<feature type="region of interest" description="Disordered" evidence="6">
    <location>
        <begin position="545"/>
        <end position="584"/>
    </location>
</feature>
<dbReference type="InterPro" id="IPR003657">
    <property type="entry name" value="WRKY_dom"/>
</dbReference>
<evidence type="ECO:0000256" key="3">
    <source>
        <dbReference type="ARBA" id="ARBA00023125"/>
    </source>
</evidence>
<evidence type="ECO:0000256" key="4">
    <source>
        <dbReference type="ARBA" id="ARBA00023163"/>
    </source>
</evidence>
<reference evidence="8" key="1">
    <citation type="submission" date="2018-12" db="EMBL/GenBank/DDBJ databases">
        <title>WRKY genes in Siraitia grosvenorii.</title>
        <authorList>
            <person name="Li H."/>
            <person name="Li J."/>
            <person name="Cheng Y."/>
            <person name="Wei W."/>
            <person name="L L."/>
            <person name="Chen Y."/>
        </authorList>
    </citation>
    <scope>NUCLEOTIDE SEQUENCE</scope>
</reference>
<evidence type="ECO:0000256" key="5">
    <source>
        <dbReference type="ARBA" id="ARBA00023242"/>
    </source>
</evidence>
<feature type="compositionally biased region" description="Low complexity" evidence="6">
    <location>
        <begin position="564"/>
        <end position="577"/>
    </location>
</feature>
<feature type="compositionally biased region" description="Basic and acidic residues" evidence="6">
    <location>
        <begin position="147"/>
        <end position="158"/>
    </location>
</feature>
<dbReference type="EMBL" id="MK327592">
    <property type="protein sequence ID" value="AZU90768.1"/>
    <property type="molecule type" value="mRNA"/>
</dbReference>
<feature type="region of interest" description="Disordered" evidence="6">
    <location>
        <begin position="1"/>
        <end position="28"/>
    </location>
</feature>
<evidence type="ECO:0000256" key="1">
    <source>
        <dbReference type="ARBA" id="ARBA00004123"/>
    </source>
</evidence>
<accession>A0A3T0I8E7</accession>
<dbReference type="GO" id="GO:0005634">
    <property type="term" value="C:nucleus"/>
    <property type="evidence" value="ECO:0007669"/>
    <property type="project" value="UniProtKB-SubCell"/>
</dbReference>
<feature type="domain" description="WRKY" evidence="7">
    <location>
        <begin position="243"/>
        <end position="309"/>
    </location>
</feature>
<dbReference type="SUPFAM" id="SSF118290">
    <property type="entry name" value="WRKY DNA-binding domain"/>
    <property type="match status" value="1"/>
</dbReference>
<feature type="region of interest" description="Disordered" evidence="6">
    <location>
        <begin position="40"/>
        <end position="75"/>
    </location>
</feature>
<dbReference type="PROSITE" id="PS50811">
    <property type="entry name" value="WRKY"/>
    <property type="match status" value="1"/>
</dbReference>
<dbReference type="SMART" id="SM00774">
    <property type="entry name" value="WRKY"/>
    <property type="match status" value="1"/>
</dbReference>
<evidence type="ECO:0000259" key="7">
    <source>
        <dbReference type="PROSITE" id="PS50811"/>
    </source>
</evidence>
<sequence length="584" mass="62761">METAALPNSEDRVQSSGGDEEAAAKQDVLHKVPFTADLEKSSMEPLSVPSASSSWKEEDHHHEQRIKMAKAEMSQVKEENQRLKMCLDQIMKDYEALKRQFHDIIQREGKKSTQTSASTINDEVEEADDMVSLTLGRFSSDQNKNTSSERKDQKDHKLVQLKQDWGSLGLGDCKSRDSEAGERNKNPPASDHMQSPTESEAKEEEAGETWPPSKALKSLPAGEDEVSQQNPPKKARVCVRARCDTPTMNDGCQWRKYGQKIAKGNPCPRAYYRCTGAPSCPVRKQVQRSVDDISILITTYEGTHNHPLPVSAMAMASTTSAAASMLLSGPSSSTSRPGPPNPPSTAAAHLHGMNLYLSNNSNSKQFYLPNSSILSSSLNHPTITLDLTSNPPSTSSSSPFHKLPSSYPPKYPFTSLDFGSSQSNLMSWNNGGYGNQSAYGKSAIGMASDLAKQLPLHSNIYQACLQQISNPSTPSLPLPPPPPLPDTIAAATKAITSDPSFQSVLAAALSSIIGGGNSGEMISSLSSYLQTPQGNVCASSLLSKTPSVTSSQQGNMAFQPPPSLTCSTSKSPSSSPGDSRDNAK</sequence>
<keyword evidence="3" id="KW-0238">DNA-binding</keyword>
<dbReference type="GO" id="GO:0043565">
    <property type="term" value="F:sequence-specific DNA binding"/>
    <property type="evidence" value="ECO:0007669"/>
    <property type="project" value="InterPro"/>
</dbReference>
<dbReference type="GO" id="GO:0003700">
    <property type="term" value="F:DNA-binding transcription factor activity"/>
    <property type="evidence" value="ECO:0007669"/>
    <property type="project" value="InterPro"/>
</dbReference>
<proteinExistence type="evidence at transcript level"/>
<feature type="region of interest" description="Disordered" evidence="6">
    <location>
        <begin position="324"/>
        <end position="348"/>
    </location>
</feature>
<evidence type="ECO:0000256" key="2">
    <source>
        <dbReference type="ARBA" id="ARBA00023015"/>
    </source>
</evidence>
<feature type="region of interest" description="Disordered" evidence="6">
    <location>
        <begin position="106"/>
        <end position="236"/>
    </location>
</feature>
<dbReference type="InterPro" id="IPR044810">
    <property type="entry name" value="WRKY_plant"/>
</dbReference>
<protein>
    <submittedName>
        <fullName evidence="8">WRKY transcription factor 19</fullName>
    </submittedName>
</protein>
<dbReference type="Gene3D" id="2.20.25.80">
    <property type="entry name" value="WRKY domain"/>
    <property type="match status" value="1"/>
</dbReference>